<accession>A0A4U6WE56</accession>
<organism evidence="1 2">
    <name type="scientific">Setaria viridis</name>
    <name type="common">Green bristlegrass</name>
    <name type="synonym">Setaria italica subsp. viridis</name>
    <dbReference type="NCBI Taxonomy" id="4556"/>
    <lineage>
        <taxon>Eukaryota</taxon>
        <taxon>Viridiplantae</taxon>
        <taxon>Streptophyta</taxon>
        <taxon>Embryophyta</taxon>
        <taxon>Tracheophyta</taxon>
        <taxon>Spermatophyta</taxon>
        <taxon>Magnoliopsida</taxon>
        <taxon>Liliopsida</taxon>
        <taxon>Poales</taxon>
        <taxon>Poaceae</taxon>
        <taxon>PACMAD clade</taxon>
        <taxon>Panicoideae</taxon>
        <taxon>Panicodae</taxon>
        <taxon>Paniceae</taxon>
        <taxon>Cenchrinae</taxon>
        <taxon>Setaria</taxon>
    </lineage>
</organism>
<evidence type="ECO:0000313" key="2">
    <source>
        <dbReference type="Proteomes" id="UP000298652"/>
    </source>
</evidence>
<sequence length="130" mass="14317">MSSILFACEQKGWRSFLCGLCSSHRLSVTAARRGRFCSSGMDRELLVFPLCVLVLRSGSFWVGCFTSMVEEGGCGVKSTGPTANGLLPRISCSLPMFGVRPLICIGEFGGLKFLGAVRQSWQWLRREDEQ</sequence>
<proteinExistence type="predicted"/>
<dbReference type="Gramene" id="TKW41011">
    <property type="protein sequence ID" value="TKW41011"/>
    <property type="gene ID" value="SEVIR_1G285500v2"/>
</dbReference>
<protein>
    <submittedName>
        <fullName evidence="1">Uncharacterized protein</fullName>
    </submittedName>
</protein>
<dbReference type="Proteomes" id="UP000298652">
    <property type="component" value="Chromosome 1"/>
</dbReference>
<keyword evidence="2" id="KW-1185">Reference proteome</keyword>
<gene>
    <name evidence="1" type="ORF">SEVIR_1G285500v2</name>
</gene>
<dbReference type="AlphaFoldDB" id="A0A4U6WE56"/>
<evidence type="ECO:0000313" key="1">
    <source>
        <dbReference type="EMBL" id="TKW41011.1"/>
    </source>
</evidence>
<name>A0A4U6WE56_SETVI</name>
<reference evidence="1" key="1">
    <citation type="submission" date="2019-03" db="EMBL/GenBank/DDBJ databases">
        <title>WGS assembly of Setaria viridis.</title>
        <authorList>
            <person name="Huang P."/>
            <person name="Jenkins J."/>
            <person name="Grimwood J."/>
            <person name="Barry K."/>
            <person name="Healey A."/>
            <person name="Mamidi S."/>
            <person name="Sreedasyam A."/>
            <person name="Shu S."/>
            <person name="Feldman M."/>
            <person name="Wu J."/>
            <person name="Yu Y."/>
            <person name="Chen C."/>
            <person name="Johnson J."/>
            <person name="Rokhsar D."/>
            <person name="Baxter I."/>
            <person name="Schmutz J."/>
            <person name="Brutnell T."/>
            <person name="Kellogg E."/>
        </authorList>
    </citation>
    <scope>NUCLEOTIDE SEQUENCE [LARGE SCALE GENOMIC DNA]</scope>
</reference>
<dbReference type="EMBL" id="CM016552">
    <property type="protein sequence ID" value="TKW41011.1"/>
    <property type="molecule type" value="Genomic_DNA"/>
</dbReference>